<dbReference type="PANTHER" id="PTHR12049:SF7">
    <property type="entry name" value="PROTEIN ARGININE METHYLTRANSFERASE NDUFAF7, MITOCHONDRIAL"/>
    <property type="match status" value="1"/>
</dbReference>
<evidence type="ECO:0000256" key="1">
    <source>
        <dbReference type="ARBA" id="ARBA00022603"/>
    </source>
</evidence>
<proteinExistence type="predicted"/>
<accession>A0A0A8HC96</accession>
<dbReference type="InterPro" id="IPR029063">
    <property type="entry name" value="SAM-dependent_MTases_sf"/>
</dbReference>
<evidence type="ECO:0000313" key="4">
    <source>
        <dbReference type="Proteomes" id="UP000031135"/>
    </source>
</evidence>
<keyword evidence="2 3" id="KW-0808">Transferase</keyword>
<dbReference type="InterPro" id="IPR038375">
    <property type="entry name" value="NDUFAF7_sf"/>
</dbReference>
<dbReference type="HOGENOM" id="CLU_054026_0_0_7"/>
<dbReference type="GO" id="GO:0035243">
    <property type="term" value="F:protein-arginine omega-N symmetric methyltransferase activity"/>
    <property type="evidence" value="ECO:0007669"/>
    <property type="project" value="TreeGrafter"/>
</dbReference>
<evidence type="ECO:0000256" key="2">
    <source>
        <dbReference type="ARBA" id="ARBA00022679"/>
    </source>
</evidence>
<gene>
    <name evidence="3" type="ORF">CSUB8521_0640</name>
</gene>
<dbReference type="Pfam" id="PF02636">
    <property type="entry name" value="Methyltransf_28"/>
    <property type="match status" value="1"/>
</dbReference>
<protein>
    <submittedName>
        <fullName evidence="3">SAM-dependent methyltransferase</fullName>
    </submittedName>
</protein>
<dbReference type="KEGG" id="csm:CSUB8521_0640"/>
<dbReference type="SUPFAM" id="SSF53335">
    <property type="entry name" value="S-adenosyl-L-methionine-dependent methyltransferases"/>
    <property type="match status" value="1"/>
</dbReference>
<dbReference type="OrthoDB" id="9794208at2"/>
<reference evidence="3 4" key="1">
    <citation type="journal article" date="2014" name="Genome Biol. Evol.">
        <title>Comparative Genomics of the Campylobacter lari Group.</title>
        <authorList>
            <person name="Miller W.G."/>
            <person name="Yee E."/>
            <person name="Chapman M.H."/>
            <person name="Smith T.P."/>
            <person name="Bono J.L."/>
            <person name="Huynh S."/>
            <person name="Parker C.T."/>
            <person name="Vandamme P."/>
            <person name="Luong K."/>
            <person name="Korlach J."/>
        </authorList>
    </citation>
    <scope>NUCLEOTIDE SEQUENCE [LARGE SCALE GENOMIC DNA]</scope>
    <source>
        <strain evidence="3 4">LMG 24374</strain>
    </source>
</reference>
<evidence type="ECO:0000313" key="3">
    <source>
        <dbReference type="EMBL" id="AJC90494.1"/>
    </source>
</evidence>
<name>A0A0A8HC96_9BACT</name>
<dbReference type="Proteomes" id="UP000031135">
    <property type="component" value="Chromosome"/>
</dbReference>
<dbReference type="AlphaFoldDB" id="A0A0A8HC96"/>
<sequence length="317" mass="37434">MITFSEFFQNWIDKYYSQAVSVGKNGDFYTAVSVGNLFGVLLANHFLKLINDKKLTLPVEVVEIGANEGHLMLDFIQALYTLSPDVLEQIECYIIEPHEKLRTAQRKLFNAYDLDVKICNSLSECHFKNAFFYANELFDCFACELIKDKTMAYVDDEFNIIFKPMNDEFLKECKTYAITHSEFCVAYKPFLYQLKQACEKLTFACFDYAKKEEKISIRMYKNHQVYNLFEENLKDFFAKSDITYNVNFSHLMQVLKEEGFDIVEYKNQNQAFIDFDLEEIIEQAKNTQPKIYKNFINQSKNLMFNFGDKFKFLEFKL</sequence>
<keyword evidence="1 3" id="KW-0489">Methyltransferase</keyword>
<dbReference type="EMBL" id="CP007772">
    <property type="protein sequence ID" value="AJC90494.1"/>
    <property type="molecule type" value="Genomic_DNA"/>
</dbReference>
<dbReference type="Gene3D" id="3.40.50.12710">
    <property type="match status" value="1"/>
</dbReference>
<dbReference type="GO" id="GO:0032259">
    <property type="term" value="P:methylation"/>
    <property type="evidence" value="ECO:0007669"/>
    <property type="project" value="UniProtKB-KW"/>
</dbReference>
<dbReference type="PANTHER" id="PTHR12049">
    <property type="entry name" value="PROTEIN ARGININE METHYLTRANSFERASE NDUFAF7, MITOCHONDRIAL"/>
    <property type="match status" value="1"/>
</dbReference>
<organism evidence="3 4">
    <name type="scientific">Campylobacter subantarcticus LMG 24374</name>
    <dbReference type="NCBI Taxonomy" id="1388751"/>
    <lineage>
        <taxon>Bacteria</taxon>
        <taxon>Pseudomonadati</taxon>
        <taxon>Campylobacterota</taxon>
        <taxon>Epsilonproteobacteria</taxon>
        <taxon>Campylobacterales</taxon>
        <taxon>Campylobacteraceae</taxon>
        <taxon>Campylobacter</taxon>
    </lineage>
</organism>
<dbReference type="InterPro" id="IPR003788">
    <property type="entry name" value="NDUFAF7"/>
</dbReference>